<proteinExistence type="predicted"/>
<feature type="region of interest" description="Disordered" evidence="1">
    <location>
        <begin position="83"/>
        <end position="164"/>
    </location>
</feature>
<accession>A0A7Y9XDH5</accession>
<feature type="region of interest" description="Disordered" evidence="1">
    <location>
        <begin position="275"/>
        <end position="346"/>
    </location>
</feature>
<feature type="compositionally biased region" description="Polar residues" evidence="1">
    <location>
        <begin position="275"/>
        <end position="289"/>
    </location>
</feature>
<feature type="compositionally biased region" description="Low complexity" evidence="1">
    <location>
        <begin position="142"/>
        <end position="157"/>
    </location>
</feature>
<organism evidence="2 3">
    <name type="scientific">Nocardiopsis sinuspersici</name>
    <dbReference type="NCBI Taxonomy" id="501010"/>
    <lineage>
        <taxon>Bacteria</taxon>
        <taxon>Bacillati</taxon>
        <taxon>Actinomycetota</taxon>
        <taxon>Actinomycetes</taxon>
        <taxon>Streptosporangiales</taxon>
        <taxon>Nocardiopsidaceae</taxon>
        <taxon>Nocardiopsis</taxon>
    </lineage>
</organism>
<name>A0A7Y9XDH5_9ACTN</name>
<feature type="compositionally biased region" description="Low complexity" evidence="1">
    <location>
        <begin position="304"/>
        <end position="320"/>
    </location>
</feature>
<dbReference type="EMBL" id="JACCHL010000001">
    <property type="protein sequence ID" value="NYH52872.1"/>
    <property type="molecule type" value="Genomic_DNA"/>
</dbReference>
<dbReference type="Proteomes" id="UP000584931">
    <property type="component" value="Unassembled WGS sequence"/>
</dbReference>
<feature type="region of interest" description="Disordered" evidence="1">
    <location>
        <begin position="234"/>
        <end position="262"/>
    </location>
</feature>
<feature type="compositionally biased region" description="Gly residues" evidence="1">
    <location>
        <begin position="321"/>
        <end position="331"/>
    </location>
</feature>
<evidence type="ECO:0000256" key="1">
    <source>
        <dbReference type="SAM" id="MobiDB-lite"/>
    </source>
</evidence>
<reference evidence="2 3" key="1">
    <citation type="submission" date="2020-07" db="EMBL/GenBank/DDBJ databases">
        <title>Sequencing the genomes of 1000 actinobacteria strains.</title>
        <authorList>
            <person name="Klenk H.-P."/>
        </authorList>
    </citation>
    <scope>NUCLEOTIDE SEQUENCE [LARGE SCALE GENOMIC DNA]</scope>
    <source>
        <strain evidence="2 3">DSM 45278</strain>
    </source>
</reference>
<feature type="compositionally biased region" description="Basic and acidic residues" evidence="1">
    <location>
        <begin position="128"/>
        <end position="141"/>
    </location>
</feature>
<sequence>MSGVHGLTNASGVRFAVLPAPVRRALLLSALVFGALAGAWLATPDPVSAQEKSAPTAVVHGAEAGAGGQGQGAPAEQVLPEQAGNAARPSAGQADTGRTDTAQTDKPRSDAAQTGTGRPETVRTTAADADRAPSGRADTARTDTSTSARTNASTNADADADADTERRVLAAPGRLDKPVTGAVAAMGRKTTRVVFDASAAVTPGLGAEGNGVARQVRDTAPGMPAFVEDRFAADAASDTEPEAEKPSAEGAGPDGDARVGEGDAVLIGSGHATGAVSTELRSTQDTTARYSADRVTESVPAPLTGEAVASSASSTTATGSAPGGATGGGVAGYLPTTGAPAPAPGQLQAAWHVLRSVPAESADEPTFSPD</sequence>
<comment type="caution">
    <text evidence="2">The sequence shown here is derived from an EMBL/GenBank/DDBJ whole genome shotgun (WGS) entry which is preliminary data.</text>
</comment>
<gene>
    <name evidence="2" type="ORF">HNR06_002461</name>
</gene>
<dbReference type="RefSeq" id="WP_179810112.1">
    <property type="nucleotide sequence ID" value="NZ_JACCHL010000001.1"/>
</dbReference>
<evidence type="ECO:0000313" key="3">
    <source>
        <dbReference type="Proteomes" id="UP000584931"/>
    </source>
</evidence>
<feature type="compositionally biased region" description="Low complexity" evidence="1">
    <location>
        <begin position="332"/>
        <end position="346"/>
    </location>
</feature>
<protein>
    <submittedName>
        <fullName evidence="2">Uncharacterized protein</fullName>
    </submittedName>
</protein>
<dbReference type="AlphaFoldDB" id="A0A7Y9XDH5"/>
<evidence type="ECO:0000313" key="2">
    <source>
        <dbReference type="EMBL" id="NYH52872.1"/>
    </source>
</evidence>